<dbReference type="SUPFAM" id="SSF52047">
    <property type="entry name" value="RNI-like"/>
    <property type="match status" value="1"/>
</dbReference>
<name>A0A1G4K0A4_9SACH</name>
<gene>
    <name evidence="1" type="ORF">LADA_0H03356G</name>
</gene>
<accession>A0A1G4K0A4</accession>
<dbReference type="EMBL" id="LT598461">
    <property type="protein sequence ID" value="SCU96903.1"/>
    <property type="molecule type" value="Genomic_DNA"/>
</dbReference>
<protein>
    <submittedName>
        <fullName evidence="1">LADA_0H03356g1_1</fullName>
    </submittedName>
</protein>
<evidence type="ECO:0000313" key="1">
    <source>
        <dbReference type="EMBL" id="SCU96903.1"/>
    </source>
</evidence>
<dbReference type="Proteomes" id="UP000190274">
    <property type="component" value="Chromosome H"/>
</dbReference>
<dbReference type="InterPro" id="IPR032675">
    <property type="entry name" value="LRR_dom_sf"/>
</dbReference>
<dbReference type="Gene3D" id="3.80.10.10">
    <property type="entry name" value="Ribonuclease Inhibitor"/>
    <property type="match status" value="1"/>
</dbReference>
<organism evidence="1 2">
    <name type="scientific">Lachancea dasiensis</name>
    <dbReference type="NCBI Taxonomy" id="1072105"/>
    <lineage>
        <taxon>Eukaryota</taxon>
        <taxon>Fungi</taxon>
        <taxon>Dikarya</taxon>
        <taxon>Ascomycota</taxon>
        <taxon>Saccharomycotina</taxon>
        <taxon>Saccharomycetes</taxon>
        <taxon>Saccharomycetales</taxon>
        <taxon>Saccharomycetaceae</taxon>
        <taxon>Lachancea</taxon>
    </lineage>
</organism>
<proteinExistence type="predicted"/>
<sequence>MGLIDIDRKRIHDQTAPKSERHVLVARKPKRMKPTQAVSHLEAFLSTTSHEMIMQIVRLLDRRDLIYLSCSNKRVRSRILPYIFDEVKCSWRQLMHEWKTKTRGVCAPIEHPELVQHLRISSPCSKNEWAFPFHVLFDKDSAMVNLISLTLPTSGSANFFKYCNSTTRLLRLRLDAERSDSSFSLEHVRVFPALRDLTLSNFRIDPQENEEEDQCPDLKTFTLINCTWCYPFNLENLGRDKITSLHLVYSNSFIISERFKYFLSHPRFNNLTELSILNNEKNLRLTMSLKIMTLIRAMPTLKVLKLAGNIHNETLSRAAHSNNPNRTEVMAVQDVKVLYSRFLLDIS</sequence>
<evidence type="ECO:0000313" key="2">
    <source>
        <dbReference type="Proteomes" id="UP000190274"/>
    </source>
</evidence>
<keyword evidence="2" id="KW-1185">Reference proteome</keyword>
<dbReference type="AlphaFoldDB" id="A0A1G4K0A4"/>
<reference evidence="1 2" key="1">
    <citation type="submission" date="2016-03" db="EMBL/GenBank/DDBJ databases">
        <authorList>
            <person name="Devillers H."/>
        </authorList>
    </citation>
    <scope>NUCLEOTIDE SEQUENCE [LARGE SCALE GENOMIC DNA]</scope>
    <source>
        <strain evidence="1">CBS 10888</strain>
    </source>
</reference>
<dbReference type="OrthoDB" id="4073795at2759"/>
<dbReference type="STRING" id="1266660.A0A1G4K0A4"/>